<dbReference type="Proteomes" id="UP000008312">
    <property type="component" value="Unassembled WGS sequence"/>
</dbReference>
<dbReference type="GO" id="GO:0005737">
    <property type="term" value="C:cytoplasm"/>
    <property type="evidence" value="ECO:0007669"/>
    <property type="project" value="TreeGrafter"/>
</dbReference>
<dbReference type="SUPFAM" id="SSF52058">
    <property type="entry name" value="L domain-like"/>
    <property type="match status" value="1"/>
</dbReference>
<dbReference type="Pfam" id="PF13855">
    <property type="entry name" value="LRR_8"/>
    <property type="match status" value="1"/>
</dbReference>
<dbReference type="Gene3D" id="3.80.10.10">
    <property type="entry name" value="Ribonuclease Inhibitor"/>
    <property type="match status" value="2"/>
</dbReference>
<evidence type="ECO:0000313" key="3">
    <source>
        <dbReference type="EMBL" id="CBK25216.2"/>
    </source>
</evidence>
<dbReference type="InterPro" id="IPR032675">
    <property type="entry name" value="LRR_dom_sf"/>
</dbReference>
<dbReference type="EMBL" id="FN668690">
    <property type="protein sequence ID" value="CBK25216.2"/>
    <property type="molecule type" value="Genomic_DNA"/>
</dbReference>
<reference evidence="3" key="1">
    <citation type="submission" date="2010-02" db="EMBL/GenBank/DDBJ databases">
        <title>Sequencing and annotation of the Blastocystis hominis genome.</title>
        <authorList>
            <person name="Wincker P."/>
        </authorList>
    </citation>
    <scope>NUCLEOTIDE SEQUENCE</scope>
    <source>
        <strain evidence="3">Singapore isolate B</strain>
    </source>
</reference>
<dbReference type="InterPro" id="IPR050216">
    <property type="entry name" value="LRR_domain-containing"/>
</dbReference>
<dbReference type="OrthoDB" id="203703at2759"/>
<name>D8MAX7_BLAHO</name>
<keyword evidence="4" id="KW-1185">Reference proteome</keyword>
<accession>D8MAX7</accession>
<protein>
    <submittedName>
        <fullName evidence="3">Uncharacterized protein</fullName>
    </submittedName>
</protein>
<dbReference type="InParanoid" id="D8MAX7"/>
<evidence type="ECO:0000313" key="4">
    <source>
        <dbReference type="Proteomes" id="UP000008312"/>
    </source>
</evidence>
<proteinExistence type="predicted"/>
<keyword evidence="2" id="KW-0677">Repeat</keyword>
<evidence type="ECO:0000256" key="1">
    <source>
        <dbReference type="ARBA" id="ARBA00022614"/>
    </source>
</evidence>
<organism evidence="3">
    <name type="scientific">Blastocystis hominis</name>
    <dbReference type="NCBI Taxonomy" id="12968"/>
    <lineage>
        <taxon>Eukaryota</taxon>
        <taxon>Sar</taxon>
        <taxon>Stramenopiles</taxon>
        <taxon>Bigyra</taxon>
        <taxon>Opalozoa</taxon>
        <taxon>Opalinata</taxon>
        <taxon>Blastocystidae</taxon>
        <taxon>Blastocystis</taxon>
    </lineage>
</organism>
<sequence length="297" mass="33911">MGNSCSSVSHRKQNEALVFGVQCLDLSRHIDYTEYIYHIANSGNDKPIDFYDEDEQQPILEKFPLFVIDYTNLKELNLSFQFLVEIPDDIGCLQNLRTLRCSDNKNARSSQQLSIVIIFNYSFRYRVFPESISKLSRLQYLDISGNLLMTIPKSITNLLGLQYLNIADNRLALFPYFLGNLPSLSILVCQRNPFRDVTQDMCGLSAEALLSTIRLYSGNHQDSDEDQAVSPIALTYNDTFVKGSTVSNYQPVKPPKQLSEPQLFDIHPIKHCFFLTSTTQYQNIHARKRIAGQRSAC</sequence>
<dbReference type="InterPro" id="IPR001611">
    <property type="entry name" value="Leu-rich_rpt"/>
</dbReference>
<dbReference type="PANTHER" id="PTHR48051:SF1">
    <property type="entry name" value="RAS SUPPRESSOR PROTEIN 1"/>
    <property type="match status" value="1"/>
</dbReference>
<dbReference type="AlphaFoldDB" id="D8MAX7"/>
<dbReference type="GeneID" id="24923013"/>
<evidence type="ECO:0000256" key="2">
    <source>
        <dbReference type="ARBA" id="ARBA00022737"/>
    </source>
</evidence>
<keyword evidence="1" id="KW-0433">Leucine-rich repeat</keyword>
<gene>
    <name evidence="3" type="ORF">GSBLH_T00006889001</name>
</gene>
<dbReference type="RefSeq" id="XP_012899264.1">
    <property type="nucleotide sequence ID" value="XM_013043810.1"/>
</dbReference>
<dbReference type="PANTHER" id="PTHR48051">
    <property type="match status" value="1"/>
</dbReference>